<dbReference type="PANTHER" id="PTHR42879:SF6">
    <property type="entry name" value="NADPH-DEPENDENT REDUCTASE BACG"/>
    <property type="match status" value="1"/>
</dbReference>
<comment type="similarity">
    <text evidence="1">Belongs to the short-chain dehydrogenases/reductases (SDR) family.</text>
</comment>
<dbReference type="Gene3D" id="3.40.50.720">
    <property type="entry name" value="NAD(P)-binding Rossmann-like Domain"/>
    <property type="match status" value="1"/>
</dbReference>
<dbReference type="NCBIfam" id="NF005095">
    <property type="entry name" value="PRK06523.1"/>
    <property type="match status" value="1"/>
</dbReference>
<evidence type="ECO:0000256" key="2">
    <source>
        <dbReference type="ARBA" id="ARBA00023002"/>
    </source>
</evidence>
<sequence length="267" mass="28381">MNALTIDPIHSNEFSSKRVLVTGGTKGIGEAIAKRLRKVGATVLTTARTVPSDLQSSEWFIQSDISTRDGVEKIVKEVSHRVGAIDILINNAGGSSAPSGGVLALNDDEWQQAFNQNLFAAVRLDRAFLPKMLEQQSGVIIHISSIQRTLPLYDSTLAYAAAKAALTNYSKGLSNEVASKGVRVIAVAPGFIETESAKRLIEELAASAGTALDVARQGLMDLLGGIPMERTGRPEEVAELVAFLASDRASYITGTEYVIDGGTIPTI</sequence>
<keyword evidence="2" id="KW-0560">Oxidoreductase</keyword>
<dbReference type="Proteomes" id="UP000757435">
    <property type="component" value="Unassembled WGS sequence"/>
</dbReference>
<evidence type="ECO:0000313" key="4">
    <source>
        <dbReference type="Proteomes" id="UP000757435"/>
    </source>
</evidence>
<protein>
    <submittedName>
        <fullName evidence="3">SDR family oxidoreductase</fullName>
    </submittedName>
</protein>
<dbReference type="GO" id="GO:0016491">
    <property type="term" value="F:oxidoreductase activity"/>
    <property type="evidence" value="ECO:0007669"/>
    <property type="project" value="UniProtKB-KW"/>
</dbReference>
<dbReference type="PRINTS" id="PR00081">
    <property type="entry name" value="GDHRDH"/>
</dbReference>
<organism evidence="3 4">
    <name type="scientific">Drouetiella hepatica Uher 2000/2452</name>
    <dbReference type="NCBI Taxonomy" id="904376"/>
    <lineage>
        <taxon>Bacteria</taxon>
        <taxon>Bacillati</taxon>
        <taxon>Cyanobacteriota</taxon>
        <taxon>Cyanophyceae</taxon>
        <taxon>Oculatellales</taxon>
        <taxon>Oculatellaceae</taxon>
        <taxon>Drouetiella</taxon>
    </lineage>
</organism>
<dbReference type="SUPFAM" id="SSF51735">
    <property type="entry name" value="NAD(P)-binding Rossmann-fold domains"/>
    <property type="match status" value="1"/>
</dbReference>
<dbReference type="PROSITE" id="PS00061">
    <property type="entry name" value="ADH_SHORT"/>
    <property type="match status" value="1"/>
</dbReference>
<dbReference type="InterPro" id="IPR002347">
    <property type="entry name" value="SDR_fam"/>
</dbReference>
<accession>A0A951QA74</accession>
<evidence type="ECO:0000256" key="1">
    <source>
        <dbReference type="ARBA" id="ARBA00006484"/>
    </source>
</evidence>
<dbReference type="FunFam" id="3.40.50.720:FF:000084">
    <property type="entry name" value="Short-chain dehydrogenase reductase"/>
    <property type="match status" value="1"/>
</dbReference>
<dbReference type="AlphaFoldDB" id="A0A951QA74"/>
<comment type="caution">
    <text evidence="3">The sequence shown here is derived from an EMBL/GenBank/DDBJ whole genome shotgun (WGS) entry which is preliminary data.</text>
</comment>
<dbReference type="EMBL" id="JAHHHD010000009">
    <property type="protein sequence ID" value="MBW4659068.1"/>
    <property type="molecule type" value="Genomic_DNA"/>
</dbReference>
<dbReference type="GO" id="GO:0032787">
    <property type="term" value="P:monocarboxylic acid metabolic process"/>
    <property type="evidence" value="ECO:0007669"/>
    <property type="project" value="UniProtKB-ARBA"/>
</dbReference>
<dbReference type="InterPro" id="IPR050259">
    <property type="entry name" value="SDR"/>
</dbReference>
<dbReference type="PRINTS" id="PR00080">
    <property type="entry name" value="SDRFAMILY"/>
</dbReference>
<proteinExistence type="inferred from homology"/>
<dbReference type="PANTHER" id="PTHR42879">
    <property type="entry name" value="3-OXOACYL-(ACYL-CARRIER-PROTEIN) REDUCTASE"/>
    <property type="match status" value="1"/>
</dbReference>
<reference evidence="3" key="1">
    <citation type="submission" date="2021-05" db="EMBL/GenBank/DDBJ databases">
        <authorList>
            <person name="Pietrasiak N."/>
            <person name="Ward R."/>
            <person name="Stajich J.E."/>
            <person name="Kurbessoian T."/>
        </authorList>
    </citation>
    <scope>NUCLEOTIDE SEQUENCE</scope>
    <source>
        <strain evidence="3">UHER 2000/2452</strain>
    </source>
</reference>
<reference evidence="3" key="2">
    <citation type="journal article" date="2022" name="Microbiol. Resour. Announc.">
        <title>Metagenome Sequencing to Explore Phylogenomics of Terrestrial Cyanobacteria.</title>
        <authorList>
            <person name="Ward R.D."/>
            <person name="Stajich J.E."/>
            <person name="Johansen J.R."/>
            <person name="Huntemann M."/>
            <person name="Clum A."/>
            <person name="Foster B."/>
            <person name="Foster B."/>
            <person name="Roux S."/>
            <person name="Palaniappan K."/>
            <person name="Varghese N."/>
            <person name="Mukherjee S."/>
            <person name="Reddy T.B.K."/>
            <person name="Daum C."/>
            <person name="Copeland A."/>
            <person name="Chen I.A."/>
            <person name="Ivanova N.N."/>
            <person name="Kyrpides N.C."/>
            <person name="Shapiro N."/>
            <person name="Eloe-Fadrosh E.A."/>
            <person name="Pietrasiak N."/>
        </authorList>
    </citation>
    <scope>NUCLEOTIDE SEQUENCE</scope>
    <source>
        <strain evidence="3">UHER 2000/2452</strain>
    </source>
</reference>
<dbReference type="Pfam" id="PF13561">
    <property type="entry name" value="adh_short_C2"/>
    <property type="match status" value="1"/>
</dbReference>
<evidence type="ECO:0000313" key="3">
    <source>
        <dbReference type="EMBL" id="MBW4659068.1"/>
    </source>
</evidence>
<gene>
    <name evidence="3" type="ORF">KME15_10360</name>
</gene>
<name>A0A951QA74_9CYAN</name>
<dbReference type="InterPro" id="IPR020904">
    <property type="entry name" value="Sc_DH/Rdtase_CS"/>
</dbReference>
<dbReference type="InterPro" id="IPR036291">
    <property type="entry name" value="NAD(P)-bd_dom_sf"/>
</dbReference>